<dbReference type="Pfam" id="PF00563">
    <property type="entry name" value="EAL"/>
    <property type="match status" value="1"/>
</dbReference>
<evidence type="ECO:0000313" key="5">
    <source>
        <dbReference type="EMBL" id="BAU75956.1"/>
    </source>
</evidence>
<dbReference type="Proteomes" id="UP000218554">
    <property type="component" value="Chromosome"/>
</dbReference>
<dbReference type="EC" id="3.1.4.52" evidence="1"/>
<dbReference type="GO" id="GO:0071111">
    <property type="term" value="F:cyclic-guanylate-specific phosphodiesterase activity"/>
    <property type="evidence" value="ECO:0007669"/>
    <property type="project" value="UniProtKB-EC"/>
</dbReference>
<feature type="transmembrane region" description="Helical" evidence="3">
    <location>
        <begin position="118"/>
        <end position="136"/>
    </location>
</feature>
<dbReference type="InterPro" id="IPR050706">
    <property type="entry name" value="Cyclic-di-GMP_PDE-like"/>
</dbReference>
<dbReference type="EMBL" id="AP014862">
    <property type="protein sequence ID" value="BAU75956.1"/>
    <property type="molecule type" value="Genomic_DNA"/>
</dbReference>
<evidence type="ECO:0000259" key="4">
    <source>
        <dbReference type="PROSITE" id="PS50883"/>
    </source>
</evidence>
<dbReference type="Gene3D" id="3.20.20.450">
    <property type="entry name" value="EAL domain"/>
    <property type="match status" value="1"/>
</dbReference>
<organism evidence="5 6">
    <name type="scientific">Metapseudomonas furukawaii</name>
    <name type="common">Pseudomonas furukawaii</name>
    <dbReference type="NCBI Taxonomy" id="1149133"/>
    <lineage>
        <taxon>Bacteria</taxon>
        <taxon>Pseudomonadati</taxon>
        <taxon>Pseudomonadota</taxon>
        <taxon>Gammaproteobacteria</taxon>
        <taxon>Pseudomonadales</taxon>
        <taxon>Pseudomonadaceae</taxon>
        <taxon>Metapseudomonas</taxon>
    </lineage>
</organism>
<accession>A0AAD1FGX3</accession>
<gene>
    <name evidence="5" type="ORF">KF707C_42680</name>
</gene>
<feature type="transmembrane region" description="Helical" evidence="3">
    <location>
        <begin position="93"/>
        <end position="112"/>
    </location>
</feature>
<reference evidence="5 6" key="2">
    <citation type="journal article" date="2017" name="Int. J. Syst. Evol. Microbiol.">
        <title>Pseudomonas furukawaii sp. nov., a polychlorinated biphenyl-degrading bacterium isolated from biphenyl-contaminated soil in Japan.</title>
        <authorList>
            <person name="Kimura N."/>
            <person name="Watanabe T."/>
            <person name="Suenaga H."/>
            <person name="Fujihara H."/>
            <person name="Futagami T."/>
            <person name="Goto M."/>
            <person name="Hanada S."/>
            <person name="Hirose J."/>
        </authorList>
    </citation>
    <scope>NUCLEOTIDE SEQUENCE [LARGE SCALE GENOMIC DNA]</scope>
    <source>
        <strain evidence="6">DSM 10086 / NBRC 110670 / KF707</strain>
    </source>
</reference>
<keyword evidence="2" id="KW-0973">c-di-GMP</keyword>
<dbReference type="CDD" id="cd01948">
    <property type="entry name" value="EAL"/>
    <property type="match status" value="1"/>
</dbReference>
<reference evidence="6" key="1">
    <citation type="submission" date="2015-05" db="EMBL/GenBank/DDBJ databases">
        <title>Draft genome sequencing of a biphenyl-degrading bacterium, Pseudomonas balearica KF707 (=NBRC110670).</title>
        <authorList>
            <person name="Kimura N."/>
            <person name="Hirose J."/>
            <person name="Watanabe T."/>
            <person name="Suenaga H."/>
            <person name="Fujihara H."/>
            <person name="Noguchi M."/>
            <person name="Hashimoto M."/>
            <person name="Shimodaira J."/>
            <person name="Tsuchikane K."/>
            <person name="Hosoyama A."/>
            <person name="Yamazoe A."/>
            <person name="Fujita N."/>
            <person name="Furukawa K."/>
        </authorList>
    </citation>
    <scope>NUCLEOTIDE SEQUENCE [LARGE SCALE GENOMIC DNA]</scope>
    <source>
        <strain evidence="6">DSM 10086 / NBRC 110670 / KF707</strain>
    </source>
</reference>
<dbReference type="PROSITE" id="PS50883">
    <property type="entry name" value="EAL"/>
    <property type="match status" value="1"/>
</dbReference>
<dbReference type="FunFam" id="3.20.20.450:FF:000001">
    <property type="entry name" value="Cyclic di-GMP phosphodiesterase yahA"/>
    <property type="match status" value="1"/>
</dbReference>
<evidence type="ECO:0000256" key="3">
    <source>
        <dbReference type="SAM" id="Phobius"/>
    </source>
</evidence>
<evidence type="ECO:0000256" key="2">
    <source>
        <dbReference type="ARBA" id="ARBA00022636"/>
    </source>
</evidence>
<protein>
    <recommendedName>
        <fullName evidence="1">cyclic-guanylate-specific phosphodiesterase</fullName>
        <ecNumber evidence="1">3.1.4.52</ecNumber>
    </recommendedName>
</protein>
<dbReference type="SMART" id="SM00052">
    <property type="entry name" value="EAL"/>
    <property type="match status" value="1"/>
</dbReference>
<keyword evidence="6" id="KW-1185">Reference proteome</keyword>
<feature type="transmembrane region" description="Helical" evidence="3">
    <location>
        <begin position="67"/>
        <end position="86"/>
    </location>
</feature>
<dbReference type="PANTHER" id="PTHR33121:SF70">
    <property type="entry name" value="SIGNALING PROTEIN YKOW"/>
    <property type="match status" value="1"/>
</dbReference>
<feature type="domain" description="EAL" evidence="4">
    <location>
        <begin position="207"/>
        <end position="461"/>
    </location>
</feature>
<keyword evidence="3" id="KW-0812">Transmembrane</keyword>
<name>A0AAD1FGX3_METFU</name>
<dbReference type="InterPro" id="IPR035919">
    <property type="entry name" value="EAL_sf"/>
</dbReference>
<sequence length="479" mass="53215">MMGTAKGLSMTSIAAFLKRVTQLWQANDLALVGQRRERRMRLLASGVMLAVALFWGLYFSLRGTWSVVFMDLLMILCALGVFLLTLQGRAREANRLLFGVLIVVILYSTLVLDPPSAAAPRATHLYFLPLAVASLMTFRDEPFWLRYGMALVCLSLFAVLASTHWSPISAPGLPDEVRVVGSWVQSFAAMTMLFLLLHILQTDAAERSELDRDLRIAIREEQFVLHYQPQLDSAGRVTGAEVLIRWLHPQRGLLPPGEFVDHAEKSGLMLPIGEWVLRQTCAQLRRWRDDPVLGGLVLAVNISQDQFRQPGFVPDVLALIDESGIPARLLELELTETLIVQDMEDLTRKMTALVEQGVRFSLDDFGTGFSSLSHLKRLPLDKLKIDRSFVCDVLSDASSETIVRTVIALGRSMGMTVIAEGVETEAQRQFLADSGCAQFQGYLFSQPLPLESFVDFVRRSRRAQASVIPAESALPDGAA</sequence>
<dbReference type="InterPro" id="IPR001633">
    <property type="entry name" value="EAL_dom"/>
</dbReference>
<feature type="transmembrane region" description="Helical" evidence="3">
    <location>
        <begin position="182"/>
        <end position="200"/>
    </location>
</feature>
<keyword evidence="3" id="KW-0472">Membrane</keyword>
<dbReference type="PANTHER" id="PTHR33121">
    <property type="entry name" value="CYCLIC DI-GMP PHOSPHODIESTERASE PDEF"/>
    <property type="match status" value="1"/>
</dbReference>
<proteinExistence type="predicted"/>
<dbReference type="AlphaFoldDB" id="A0AAD1FGX3"/>
<dbReference type="KEGG" id="pfuw:KF707C_42680"/>
<evidence type="ECO:0000256" key="1">
    <source>
        <dbReference type="ARBA" id="ARBA00012282"/>
    </source>
</evidence>
<feature type="transmembrane region" description="Helical" evidence="3">
    <location>
        <begin position="143"/>
        <end position="162"/>
    </location>
</feature>
<dbReference type="SUPFAM" id="SSF141868">
    <property type="entry name" value="EAL domain-like"/>
    <property type="match status" value="1"/>
</dbReference>
<keyword evidence="3" id="KW-1133">Transmembrane helix</keyword>
<evidence type="ECO:0000313" key="6">
    <source>
        <dbReference type="Proteomes" id="UP000218554"/>
    </source>
</evidence>
<feature type="transmembrane region" description="Helical" evidence="3">
    <location>
        <begin position="42"/>
        <end position="61"/>
    </location>
</feature>